<keyword evidence="1" id="KW-0175">Coiled coil</keyword>
<dbReference type="EMBL" id="JABANO010034533">
    <property type="protein sequence ID" value="KAF4704991.1"/>
    <property type="molecule type" value="Genomic_DNA"/>
</dbReference>
<keyword evidence="4" id="KW-1185">Reference proteome</keyword>
<proteinExistence type="predicted"/>
<evidence type="ECO:0000256" key="2">
    <source>
        <dbReference type="SAM" id="MobiDB-lite"/>
    </source>
</evidence>
<protein>
    <submittedName>
        <fullName evidence="3">Uncharacterized protein</fullName>
    </submittedName>
</protein>
<reference evidence="3 4" key="1">
    <citation type="submission" date="2020-04" db="EMBL/GenBank/DDBJ databases">
        <title>Perkinsus olseni comparative genomics.</title>
        <authorList>
            <person name="Bogema D.R."/>
        </authorList>
    </citation>
    <scope>NUCLEOTIDE SEQUENCE [LARGE SCALE GENOMIC DNA]</scope>
    <source>
        <strain evidence="3 4">ATCC PRA-207</strain>
    </source>
</reference>
<organism evidence="3 4">
    <name type="scientific">Perkinsus olseni</name>
    <name type="common">Perkinsus atlanticus</name>
    <dbReference type="NCBI Taxonomy" id="32597"/>
    <lineage>
        <taxon>Eukaryota</taxon>
        <taxon>Sar</taxon>
        <taxon>Alveolata</taxon>
        <taxon>Perkinsozoa</taxon>
        <taxon>Perkinsea</taxon>
        <taxon>Perkinsida</taxon>
        <taxon>Perkinsidae</taxon>
        <taxon>Perkinsus</taxon>
    </lineage>
</organism>
<dbReference type="AlphaFoldDB" id="A0A7J6QAD9"/>
<feature type="region of interest" description="Disordered" evidence="2">
    <location>
        <begin position="125"/>
        <end position="146"/>
    </location>
</feature>
<feature type="coiled-coil region" evidence="1">
    <location>
        <begin position="312"/>
        <end position="339"/>
    </location>
</feature>
<evidence type="ECO:0000256" key="1">
    <source>
        <dbReference type="SAM" id="Coils"/>
    </source>
</evidence>
<gene>
    <name evidence="3" type="ORF">FOZ63_033937</name>
</gene>
<accession>A0A7J6QAD9</accession>
<feature type="non-terminal residue" evidence="3">
    <location>
        <position position="347"/>
    </location>
</feature>
<dbReference type="Proteomes" id="UP000553632">
    <property type="component" value="Unassembled WGS sequence"/>
</dbReference>
<name>A0A7J6QAD9_PEROL</name>
<evidence type="ECO:0000313" key="4">
    <source>
        <dbReference type="Proteomes" id="UP000553632"/>
    </source>
</evidence>
<evidence type="ECO:0000313" key="3">
    <source>
        <dbReference type="EMBL" id="KAF4704991.1"/>
    </source>
</evidence>
<feature type="region of interest" description="Disordered" evidence="2">
    <location>
        <begin position="278"/>
        <end position="302"/>
    </location>
</feature>
<comment type="caution">
    <text evidence="3">The sequence shown here is derived from an EMBL/GenBank/DDBJ whole genome shotgun (WGS) entry which is preliminary data.</text>
</comment>
<sequence length="347" mass="39055">MSFQPRCKSLGNLLSDCASSPNLSKIRTLYSKEQQGLLKQKAASADFNRIIRRHCAVSDRNQKVMIVAVTMSMQPGSVDYRETPVDELQVPEYQHEISRITKVQTDLTAIRRRIAQLTADEKSRYEPLLDQNPKTRKRSLSVSSLPGPGVSSFDTWFGNYGRPKRKSNVHEKYLSYVPPKASTIVRARGVRRGGLATQNPSLKRYFIMDQRYTIKADQIGIGRVLDQTLQFSLLPCKTVFDSVEQEWTCPSPRHPSTDAELEMRSRIESLEEELATIRGSAPAPSRIGPAPGSWSVKADASPRTPLWSSEDVTVLREKLEESEARRRELHAEITEIAKSSFGQQAGH</sequence>